<dbReference type="GO" id="GO:1901135">
    <property type="term" value="P:carbohydrate derivative metabolic process"/>
    <property type="evidence" value="ECO:0007669"/>
    <property type="project" value="UniProtKB-ARBA"/>
</dbReference>
<proteinExistence type="predicted"/>
<dbReference type="PANTHER" id="PTHR12526">
    <property type="entry name" value="GLYCOSYLTRANSFERASE"/>
    <property type="match status" value="1"/>
</dbReference>
<accession>A0A2U2N0W3</accession>
<dbReference type="RefSeq" id="WP_109678882.1">
    <property type="nucleotide sequence ID" value="NZ_CP086615.1"/>
</dbReference>
<feature type="domain" description="Glycosyl transferase family 1" evidence="1">
    <location>
        <begin position="189"/>
        <end position="350"/>
    </location>
</feature>
<evidence type="ECO:0000259" key="2">
    <source>
        <dbReference type="Pfam" id="PF13439"/>
    </source>
</evidence>
<dbReference type="OrthoDB" id="9775208at2"/>
<dbReference type="Pfam" id="PF13439">
    <property type="entry name" value="Glyco_transf_4"/>
    <property type="match status" value="1"/>
</dbReference>
<evidence type="ECO:0000259" key="1">
    <source>
        <dbReference type="Pfam" id="PF00534"/>
    </source>
</evidence>
<evidence type="ECO:0000313" key="4">
    <source>
        <dbReference type="Proteomes" id="UP000245474"/>
    </source>
</evidence>
<keyword evidence="3" id="KW-0808">Transferase</keyword>
<dbReference type="Proteomes" id="UP000245474">
    <property type="component" value="Unassembled WGS sequence"/>
</dbReference>
<dbReference type="SUPFAM" id="SSF53756">
    <property type="entry name" value="UDP-Glycosyltransferase/glycogen phosphorylase"/>
    <property type="match status" value="1"/>
</dbReference>
<protein>
    <submittedName>
        <fullName evidence="3">TIGR03088 family PEP-CTERM/XrtA system glycosyltransferase</fullName>
    </submittedName>
</protein>
<organism evidence="3 4">
    <name type="scientific">Sediminicurvatus halobius</name>
    <dbReference type="NCBI Taxonomy" id="2182432"/>
    <lineage>
        <taxon>Bacteria</taxon>
        <taxon>Pseudomonadati</taxon>
        <taxon>Pseudomonadota</taxon>
        <taxon>Gammaproteobacteria</taxon>
        <taxon>Chromatiales</taxon>
        <taxon>Ectothiorhodospiraceae</taxon>
        <taxon>Sediminicurvatus</taxon>
    </lineage>
</organism>
<evidence type="ECO:0000313" key="3">
    <source>
        <dbReference type="EMBL" id="PWG62683.1"/>
    </source>
</evidence>
<dbReference type="EMBL" id="QFFI01000016">
    <property type="protein sequence ID" value="PWG62683.1"/>
    <property type="molecule type" value="Genomic_DNA"/>
</dbReference>
<feature type="domain" description="Glycosyltransferase subfamily 4-like N-terminal" evidence="2">
    <location>
        <begin position="18"/>
        <end position="176"/>
    </location>
</feature>
<dbReference type="InterPro" id="IPR028098">
    <property type="entry name" value="Glyco_trans_4-like_N"/>
</dbReference>
<gene>
    <name evidence="3" type="ORF">DEM34_11060</name>
</gene>
<name>A0A2U2N0W3_9GAMM</name>
<dbReference type="Pfam" id="PF00534">
    <property type="entry name" value="Glycos_transf_1"/>
    <property type="match status" value="1"/>
</dbReference>
<sequence length="393" mass="42598">MQDDRPLIAHVVYRLDTGGLENGVVNLINASDPERFRHGVICLTGYTDFRARIRRADVPVAALDKRAGKDPAHYLRLARVLRSWRPAIVHTRNLGTLDAQLVAALSGVRGRVHGEHGWESGADATNPRSRRLRRALRPLVHRYIALSKEIERYLRTAVGVPPSRIRRICNGVDTERFRPAGAEAVASRERFTIGTVGRLVPVKDQVTLLRAFARTLATTGGVAEDGRPLELVLVGEGPLREGLETKAAELGITHACRFLGSRSDLPALYREMDLFVLPSVAEGISNTILEAMASGLPVAASNVGGNPELVEDNVNGTLVRAGSDTALAGVLTAYARDARRRRAHAEGGRRRALERFSLGGMARQYEEAYAELLEARGLRAAAAPAAGGTAVKE</sequence>
<dbReference type="Gene3D" id="3.40.50.2000">
    <property type="entry name" value="Glycogen Phosphorylase B"/>
    <property type="match status" value="2"/>
</dbReference>
<keyword evidence="4" id="KW-1185">Reference proteome</keyword>
<reference evidence="3 4" key="1">
    <citation type="submission" date="2018-05" db="EMBL/GenBank/DDBJ databases">
        <title>Spiribacter halobius sp. nov., a moderately halophilic bacterium isolated from marine solar saltern.</title>
        <authorList>
            <person name="Zheng W.-S."/>
            <person name="Lu D.-C."/>
            <person name="Du Z.-J."/>
        </authorList>
    </citation>
    <scope>NUCLEOTIDE SEQUENCE [LARGE SCALE GENOMIC DNA]</scope>
    <source>
        <strain evidence="3 4">E85</strain>
    </source>
</reference>
<dbReference type="NCBIfam" id="TIGR03088">
    <property type="entry name" value="stp2"/>
    <property type="match status" value="1"/>
</dbReference>
<dbReference type="InterPro" id="IPR001296">
    <property type="entry name" value="Glyco_trans_1"/>
</dbReference>
<dbReference type="GO" id="GO:0016757">
    <property type="term" value="F:glycosyltransferase activity"/>
    <property type="evidence" value="ECO:0007669"/>
    <property type="project" value="InterPro"/>
</dbReference>
<comment type="caution">
    <text evidence="3">The sequence shown here is derived from an EMBL/GenBank/DDBJ whole genome shotgun (WGS) entry which is preliminary data.</text>
</comment>
<dbReference type="AlphaFoldDB" id="A0A2U2N0W3"/>
<dbReference type="InterPro" id="IPR017522">
    <property type="entry name" value="Sugar_tfrase_PEP-CTERM_Stp2"/>
</dbReference>